<protein>
    <recommendedName>
        <fullName evidence="1">KIB1-4 beta-propeller domain-containing protein</fullName>
    </recommendedName>
</protein>
<dbReference type="EnsemblPlants" id="OB12G18810.1">
    <property type="protein sequence ID" value="OB12G18810.1"/>
    <property type="gene ID" value="OB12G18810"/>
</dbReference>
<dbReference type="Pfam" id="PF03478">
    <property type="entry name" value="Beta-prop_KIB1-4"/>
    <property type="match status" value="1"/>
</dbReference>
<dbReference type="Gramene" id="OB12G18810.1">
    <property type="protein sequence ID" value="OB12G18810.1"/>
    <property type="gene ID" value="OB12G18810"/>
</dbReference>
<dbReference type="PANTHER" id="PTHR33110:SF135">
    <property type="entry name" value="OS05G0539300 PROTEIN"/>
    <property type="match status" value="1"/>
</dbReference>
<dbReference type="HOGENOM" id="CLU_019286_5_1_1"/>
<dbReference type="Proteomes" id="UP000006038">
    <property type="component" value="Chromosome 12"/>
</dbReference>
<dbReference type="InterPro" id="IPR005174">
    <property type="entry name" value="KIB1-4_b-propeller"/>
</dbReference>
<evidence type="ECO:0000313" key="2">
    <source>
        <dbReference type="EnsemblPlants" id="OB12G18810.1"/>
    </source>
</evidence>
<sequence>MVEWQGVNTKIWIKLTGTNASFKIISTGDAQDHFLLNLEDPDLFFRLPDRRSRGLIVLHPFPLEPTLWEDKIVIVAATLSRQPTERGCVAAGIIGYLPICQDYDIREIAFWGMGDGEREISYTFREKDPDLKVEDLLYSHVDEAFLFLTRGEHTHEFHQPIFPLEHTNQEVVRFQQRRGDGDGPVVARYLVQSRGKLLMVVRFGNHQLLWPTSEFRVFQAEVRNATNAQWEFEAEHHWAELPALEGRILFVGKGCSRSYEVAHGYPGMEGIYFLDDLCFYDPMIVFRARAQRRYLCNDCQEFARRLLARTQNQRTRFLDEHLAHKEQELL</sequence>
<reference evidence="2" key="2">
    <citation type="submission" date="2013-04" db="UniProtKB">
        <authorList>
            <consortium name="EnsemblPlants"/>
        </authorList>
    </citation>
    <scope>IDENTIFICATION</scope>
</reference>
<accession>J3ND23</accession>
<dbReference type="PANTHER" id="PTHR33110">
    <property type="entry name" value="F-BOX/KELCH-REPEAT PROTEIN-RELATED"/>
    <property type="match status" value="1"/>
</dbReference>
<reference evidence="2" key="1">
    <citation type="journal article" date="2013" name="Nat. Commun.">
        <title>Whole-genome sequencing of Oryza brachyantha reveals mechanisms underlying Oryza genome evolution.</title>
        <authorList>
            <person name="Chen J."/>
            <person name="Huang Q."/>
            <person name="Gao D."/>
            <person name="Wang J."/>
            <person name="Lang Y."/>
            <person name="Liu T."/>
            <person name="Li B."/>
            <person name="Bai Z."/>
            <person name="Luis Goicoechea J."/>
            <person name="Liang C."/>
            <person name="Chen C."/>
            <person name="Zhang W."/>
            <person name="Sun S."/>
            <person name="Liao Y."/>
            <person name="Zhang X."/>
            <person name="Yang L."/>
            <person name="Song C."/>
            <person name="Wang M."/>
            <person name="Shi J."/>
            <person name="Liu G."/>
            <person name="Liu J."/>
            <person name="Zhou H."/>
            <person name="Zhou W."/>
            <person name="Yu Q."/>
            <person name="An N."/>
            <person name="Chen Y."/>
            <person name="Cai Q."/>
            <person name="Wang B."/>
            <person name="Liu B."/>
            <person name="Min J."/>
            <person name="Huang Y."/>
            <person name="Wu H."/>
            <person name="Li Z."/>
            <person name="Zhang Y."/>
            <person name="Yin Y."/>
            <person name="Song W."/>
            <person name="Jiang J."/>
            <person name="Jackson S.A."/>
            <person name="Wing R.A."/>
            <person name="Wang J."/>
            <person name="Chen M."/>
        </authorList>
    </citation>
    <scope>NUCLEOTIDE SEQUENCE [LARGE SCALE GENOMIC DNA]</scope>
    <source>
        <strain evidence="2">cv. IRGC 101232</strain>
    </source>
</reference>
<keyword evidence="3" id="KW-1185">Reference proteome</keyword>
<proteinExistence type="predicted"/>
<feature type="domain" description="KIB1-4 beta-propeller" evidence="1">
    <location>
        <begin position="52"/>
        <end position="281"/>
    </location>
</feature>
<evidence type="ECO:0000313" key="3">
    <source>
        <dbReference type="Proteomes" id="UP000006038"/>
    </source>
</evidence>
<name>J3ND23_ORYBR</name>
<organism evidence="2">
    <name type="scientific">Oryza brachyantha</name>
    <name type="common">malo sina</name>
    <dbReference type="NCBI Taxonomy" id="4533"/>
    <lineage>
        <taxon>Eukaryota</taxon>
        <taxon>Viridiplantae</taxon>
        <taxon>Streptophyta</taxon>
        <taxon>Embryophyta</taxon>
        <taxon>Tracheophyta</taxon>
        <taxon>Spermatophyta</taxon>
        <taxon>Magnoliopsida</taxon>
        <taxon>Liliopsida</taxon>
        <taxon>Poales</taxon>
        <taxon>Poaceae</taxon>
        <taxon>BOP clade</taxon>
        <taxon>Oryzoideae</taxon>
        <taxon>Oryzeae</taxon>
        <taxon>Oryzinae</taxon>
        <taxon>Oryza</taxon>
    </lineage>
</organism>
<evidence type="ECO:0000259" key="1">
    <source>
        <dbReference type="Pfam" id="PF03478"/>
    </source>
</evidence>
<dbReference type="AlphaFoldDB" id="J3ND23"/>